<evidence type="ECO:0000256" key="1">
    <source>
        <dbReference type="ARBA" id="ARBA00004141"/>
    </source>
</evidence>
<keyword evidence="4 9" id="KW-0378">Hydrolase</keyword>
<comment type="caution">
    <text evidence="9">The sequence shown here is derived from an EMBL/GenBank/DDBJ whole genome shotgun (WGS) entry which is preliminary data.</text>
</comment>
<evidence type="ECO:0000256" key="4">
    <source>
        <dbReference type="ARBA" id="ARBA00022801"/>
    </source>
</evidence>
<sequence>MFIRNEKSIKEFIQFYPVVSVIVIIHIVIWFLHTLLPIPFFEQLYDLGKGSHFGIHNGEYWRFITPIFLHAGFTHMLFNSFSLVLFGPALEQMLGKVKFLFAYLGAGILANIATFILNPSFGYVHVGASGAIFGLFGMYVFMVAFRKHLIDSQNAQIVMVIFIIGMIMTFIRPGINQYAHVFGFIAGFLLAPIVLIKARPYSPWRNYRYRDDQEIQFNPNRWKKKRHVKKLRQNALWIIIGILVVIGLISKFL</sequence>
<dbReference type="GO" id="GO:0008233">
    <property type="term" value="F:peptidase activity"/>
    <property type="evidence" value="ECO:0007669"/>
    <property type="project" value="UniProtKB-KW"/>
</dbReference>
<keyword evidence="10" id="KW-1185">Reference proteome</keyword>
<protein>
    <submittedName>
        <fullName evidence="9">Rhomboid family intramembrane serine protease</fullName>
        <ecNumber evidence="9">3.4.21.-</ecNumber>
    </submittedName>
</protein>
<evidence type="ECO:0000259" key="8">
    <source>
        <dbReference type="Pfam" id="PF01694"/>
    </source>
</evidence>
<organism evidence="9 10">
    <name type="scientific">Ornithinibacillus xuwenensis</name>
    <dbReference type="NCBI Taxonomy" id="3144668"/>
    <lineage>
        <taxon>Bacteria</taxon>
        <taxon>Bacillati</taxon>
        <taxon>Bacillota</taxon>
        <taxon>Bacilli</taxon>
        <taxon>Bacillales</taxon>
        <taxon>Bacillaceae</taxon>
        <taxon>Ornithinibacillus</taxon>
    </lineage>
</organism>
<dbReference type="Pfam" id="PF01694">
    <property type="entry name" value="Rhomboid"/>
    <property type="match status" value="1"/>
</dbReference>
<dbReference type="Proteomes" id="UP001444625">
    <property type="component" value="Unassembled WGS sequence"/>
</dbReference>
<dbReference type="PANTHER" id="PTHR43731:SF14">
    <property type="entry name" value="PRESENILIN-ASSOCIATED RHOMBOID-LIKE PROTEIN, MITOCHONDRIAL"/>
    <property type="match status" value="1"/>
</dbReference>
<dbReference type="EC" id="3.4.21.-" evidence="9"/>
<dbReference type="InterPro" id="IPR022764">
    <property type="entry name" value="Peptidase_S54_rhomboid_dom"/>
</dbReference>
<comment type="similarity">
    <text evidence="2">Belongs to the peptidase S54 family.</text>
</comment>
<accession>A0ABU9XNF2</accession>
<dbReference type="RefSeq" id="WP_345826711.1">
    <property type="nucleotide sequence ID" value="NZ_JBDIML010000012.1"/>
</dbReference>
<name>A0ABU9XNF2_9BACI</name>
<proteinExistence type="inferred from homology"/>
<evidence type="ECO:0000256" key="7">
    <source>
        <dbReference type="SAM" id="Phobius"/>
    </source>
</evidence>
<evidence type="ECO:0000256" key="2">
    <source>
        <dbReference type="ARBA" id="ARBA00009045"/>
    </source>
</evidence>
<feature type="domain" description="Peptidase S54 rhomboid" evidence="8">
    <location>
        <begin position="58"/>
        <end position="195"/>
    </location>
</feature>
<evidence type="ECO:0000313" key="10">
    <source>
        <dbReference type="Proteomes" id="UP001444625"/>
    </source>
</evidence>
<dbReference type="Gene3D" id="1.20.1540.10">
    <property type="entry name" value="Rhomboid-like"/>
    <property type="match status" value="1"/>
</dbReference>
<feature type="transmembrane region" description="Helical" evidence="7">
    <location>
        <begin position="12"/>
        <end position="32"/>
    </location>
</feature>
<keyword evidence="6 7" id="KW-0472">Membrane</keyword>
<dbReference type="InterPro" id="IPR050925">
    <property type="entry name" value="Rhomboid_protease_S54"/>
</dbReference>
<dbReference type="GO" id="GO:0006508">
    <property type="term" value="P:proteolysis"/>
    <property type="evidence" value="ECO:0007669"/>
    <property type="project" value="UniProtKB-KW"/>
</dbReference>
<dbReference type="SUPFAM" id="SSF144091">
    <property type="entry name" value="Rhomboid-like"/>
    <property type="match status" value="1"/>
</dbReference>
<evidence type="ECO:0000256" key="6">
    <source>
        <dbReference type="ARBA" id="ARBA00023136"/>
    </source>
</evidence>
<dbReference type="EMBL" id="JBDIML010000012">
    <property type="protein sequence ID" value="MEN2769216.1"/>
    <property type="molecule type" value="Genomic_DNA"/>
</dbReference>
<evidence type="ECO:0000256" key="3">
    <source>
        <dbReference type="ARBA" id="ARBA00022692"/>
    </source>
</evidence>
<evidence type="ECO:0000313" key="9">
    <source>
        <dbReference type="EMBL" id="MEN2769216.1"/>
    </source>
</evidence>
<reference evidence="9 10" key="1">
    <citation type="submission" date="2024-05" db="EMBL/GenBank/DDBJ databases">
        <authorList>
            <person name="Haq I."/>
            <person name="Ullah Z."/>
            <person name="Ahmad R."/>
            <person name="Li M."/>
            <person name="Tong Y."/>
        </authorList>
    </citation>
    <scope>NUCLEOTIDE SEQUENCE [LARGE SCALE GENOMIC DNA]</scope>
    <source>
        <strain evidence="9 10">16A2E</strain>
    </source>
</reference>
<evidence type="ECO:0000256" key="5">
    <source>
        <dbReference type="ARBA" id="ARBA00022989"/>
    </source>
</evidence>
<keyword evidence="9" id="KW-0645">Protease</keyword>
<gene>
    <name evidence="9" type="ORF">ABC228_18800</name>
</gene>
<feature type="transmembrane region" description="Helical" evidence="7">
    <location>
        <begin position="99"/>
        <end position="117"/>
    </location>
</feature>
<keyword evidence="3 7" id="KW-0812">Transmembrane</keyword>
<dbReference type="PANTHER" id="PTHR43731">
    <property type="entry name" value="RHOMBOID PROTEASE"/>
    <property type="match status" value="1"/>
</dbReference>
<feature type="transmembrane region" description="Helical" evidence="7">
    <location>
        <begin position="67"/>
        <end position="87"/>
    </location>
</feature>
<dbReference type="InterPro" id="IPR035952">
    <property type="entry name" value="Rhomboid-like_sf"/>
</dbReference>
<feature type="transmembrane region" description="Helical" evidence="7">
    <location>
        <begin position="157"/>
        <end position="175"/>
    </location>
</feature>
<comment type="subcellular location">
    <subcellularLocation>
        <location evidence="1">Membrane</location>
        <topology evidence="1">Multi-pass membrane protein</topology>
    </subcellularLocation>
</comment>
<keyword evidence="5 7" id="KW-1133">Transmembrane helix</keyword>
<feature type="transmembrane region" description="Helical" evidence="7">
    <location>
        <begin position="234"/>
        <end position="252"/>
    </location>
</feature>
<feature type="transmembrane region" description="Helical" evidence="7">
    <location>
        <begin position="181"/>
        <end position="198"/>
    </location>
</feature>
<feature type="transmembrane region" description="Helical" evidence="7">
    <location>
        <begin position="123"/>
        <end position="145"/>
    </location>
</feature>